<organism evidence="2 3">
    <name type="scientific">Puccinia striiformis</name>
    <dbReference type="NCBI Taxonomy" id="27350"/>
    <lineage>
        <taxon>Eukaryota</taxon>
        <taxon>Fungi</taxon>
        <taxon>Dikarya</taxon>
        <taxon>Basidiomycota</taxon>
        <taxon>Pucciniomycotina</taxon>
        <taxon>Pucciniomycetes</taxon>
        <taxon>Pucciniales</taxon>
        <taxon>Pucciniaceae</taxon>
        <taxon>Puccinia</taxon>
    </lineage>
</organism>
<reference evidence="3" key="2">
    <citation type="journal article" date="2018" name="BMC Genomics">
        <title>Genomic insights into host adaptation between the wheat stripe rust pathogen (Puccinia striiformis f. sp. tritici) and the barley stripe rust pathogen (Puccinia striiformis f. sp. hordei).</title>
        <authorList>
            <person name="Xia C."/>
            <person name="Wang M."/>
            <person name="Yin C."/>
            <person name="Cornejo O.E."/>
            <person name="Hulbert S.H."/>
            <person name="Chen X."/>
        </authorList>
    </citation>
    <scope>NUCLEOTIDE SEQUENCE [LARGE SCALE GENOMIC DNA]</scope>
    <source>
        <strain evidence="3">93TX-2</strain>
    </source>
</reference>
<reference evidence="2 3" key="1">
    <citation type="submission" date="2017-12" db="EMBL/GenBank/DDBJ databases">
        <title>Gene loss provides genomic basis for host adaptation in cereal stripe rust fungi.</title>
        <authorList>
            <person name="Xia C."/>
        </authorList>
    </citation>
    <scope>NUCLEOTIDE SEQUENCE [LARGE SCALE GENOMIC DNA]</scope>
    <source>
        <strain evidence="2 3">93TX-2</strain>
    </source>
</reference>
<evidence type="ECO:0008006" key="4">
    <source>
        <dbReference type="Google" id="ProtNLM"/>
    </source>
</evidence>
<protein>
    <recommendedName>
        <fullName evidence="4">DUF4219 domain-containing protein</fullName>
    </recommendedName>
</protein>
<evidence type="ECO:0000256" key="1">
    <source>
        <dbReference type="SAM" id="MobiDB-lite"/>
    </source>
</evidence>
<dbReference type="AlphaFoldDB" id="A0A2S4VL76"/>
<comment type="caution">
    <text evidence="2">The sequence shown here is derived from an EMBL/GenBank/DDBJ whole genome shotgun (WGS) entry which is preliminary data.</text>
</comment>
<feature type="region of interest" description="Disordered" evidence="1">
    <location>
        <begin position="1"/>
        <end position="36"/>
    </location>
</feature>
<dbReference type="VEuPathDB" id="FungiDB:PSHT_08823"/>
<accession>A0A2S4VL76</accession>
<proteinExistence type="predicted"/>
<reference evidence="3" key="3">
    <citation type="journal article" date="2018" name="Mol. Plant Microbe Interact.">
        <title>Genome sequence resources for the wheat stripe rust pathogen (Puccinia striiformis f. sp. tritici) and the barley stripe rust pathogen (Puccinia striiformis f. sp. hordei).</title>
        <authorList>
            <person name="Xia C."/>
            <person name="Wang M."/>
            <person name="Yin C."/>
            <person name="Cornejo O.E."/>
            <person name="Hulbert S.H."/>
            <person name="Chen X."/>
        </authorList>
    </citation>
    <scope>NUCLEOTIDE SEQUENCE [LARGE SCALE GENOMIC DNA]</scope>
    <source>
        <strain evidence="3">93TX-2</strain>
    </source>
</reference>
<feature type="compositionally biased region" description="Polar residues" evidence="1">
    <location>
        <begin position="381"/>
        <end position="396"/>
    </location>
</feature>
<feature type="region of interest" description="Disordered" evidence="1">
    <location>
        <begin position="297"/>
        <end position="355"/>
    </location>
</feature>
<dbReference type="EMBL" id="PKSM01000120">
    <property type="protein sequence ID" value="POW10263.1"/>
    <property type="molecule type" value="Genomic_DNA"/>
</dbReference>
<feature type="compositionally biased region" description="Polar residues" evidence="1">
    <location>
        <begin position="1"/>
        <end position="11"/>
    </location>
</feature>
<sequence length="434" mass="49640">MKVSPTLTQFHTWHHSSDSLKRKNFSPTNPDSHVSKRPACHLINDTQQDPRSLFLTINHQEATTESRNTTRHRIQSIYSLEAQQPRSQLKSPNFLNTRVREIDAFEYKAAIETRGLETVPKLTSKNYRDWQSRMSYFLKSRKIYDVCTIEQEDPPIAIVDTMNQVAMQHLCASVDDTIYNSIFADPTDLTPYKVWSLLKEKYGGRNIYNMRDTYEQWDMCYLNSTLSDYVDRVEKVLGEFKSIGIDITHSFVACGIISRVTRARRALMDSLVVDEELISDPYRLLNKLRQLAKHDSATARSINSKNSNNSSTALASNTGYKQKRPNKRPAPSNTNTEWSCNGGKHDPRAPHPPEHCWTLHPEQREEYLAKKRARQAANANVTATQETSTSKSPTQSDTEHAAPLFYCCTVPGTKFSLIPKKFCRKTSAFGCMKF</sequence>
<dbReference type="Proteomes" id="UP000238274">
    <property type="component" value="Unassembled WGS sequence"/>
</dbReference>
<feature type="compositionally biased region" description="Basic and acidic residues" evidence="1">
    <location>
        <begin position="343"/>
        <end position="354"/>
    </location>
</feature>
<dbReference type="VEuPathDB" id="FungiDB:PSTT_11965"/>
<name>A0A2S4VL76_9BASI</name>
<evidence type="ECO:0000313" key="3">
    <source>
        <dbReference type="Proteomes" id="UP000238274"/>
    </source>
</evidence>
<keyword evidence="3" id="KW-1185">Reference proteome</keyword>
<feature type="region of interest" description="Disordered" evidence="1">
    <location>
        <begin position="370"/>
        <end position="397"/>
    </location>
</feature>
<evidence type="ECO:0000313" key="2">
    <source>
        <dbReference type="EMBL" id="POW10263.1"/>
    </source>
</evidence>
<gene>
    <name evidence="2" type="ORF">PSHT_08823</name>
</gene>
<feature type="compositionally biased region" description="Low complexity" evidence="1">
    <location>
        <begin position="299"/>
        <end position="317"/>
    </location>
</feature>